<feature type="transmembrane region" description="Helical" evidence="6">
    <location>
        <begin position="293"/>
        <end position="312"/>
    </location>
</feature>
<feature type="transmembrane region" description="Helical" evidence="6">
    <location>
        <begin position="146"/>
        <end position="168"/>
    </location>
</feature>
<comment type="caution">
    <text evidence="8">The sequence shown here is derived from an EMBL/GenBank/DDBJ whole genome shotgun (WGS) entry which is preliminary data.</text>
</comment>
<name>A0ABT4LHY5_9PROT</name>
<feature type="transmembrane region" description="Helical" evidence="6">
    <location>
        <begin position="58"/>
        <end position="78"/>
    </location>
</feature>
<dbReference type="PANTHER" id="PTHR32322:SF2">
    <property type="entry name" value="EAMA DOMAIN-CONTAINING PROTEIN"/>
    <property type="match status" value="1"/>
</dbReference>
<dbReference type="SUPFAM" id="SSF103481">
    <property type="entry name" value="Multidrug resistance efflux transporter EmrE"/>
    <property type="match status" value="2"/>
</dbReference>
<feature type="domain" description="EamA" evidence="7">
    <location>
        <begin position="176"/>
        <end position="310"/>
    </location>
</feature>
<keyword evidence="9" id="KW-1185">Reference proteome</keyword>
<evidence type="ECO:0000256" key="5">
    <source>
        <dbReference type="ARBA" id="ARBA00023136"/>
    </source>
</evidence>
<sequence length="327" mass="34461">MMPVSSENTVCDRKHVGGENRIRRIIGSSAFLLLVTGTLIGFNFPLGKIAGEAGVSPMIWALLVSLGASAMLLPVQLLRRRLVLPKGRMLRYVIFSALISFVLPNVLLFSVIPHVGSGYAGLMFALSPVFTLTLAVVFRQKTPGRIGLVGIGLGLIGAMIVSITRGAAPEAPEMIWIIVALLVPATLACGNIYRTMDWPDQAQPDGLAFWSHSFALVVYLLLLLASEGAVPLEQLSRVPWTAVAQGVVAGLTFPVFFRLQQHGGPVLLSQIGYVAAAVGLLVATAVLGEVYSAMTWLGAGVIALGIAVTIIAQTGGGQSRQGAKSKP</sequence>
<evidence type="ECO:0000256" key="1">
    <source>
        <dbReference type="ARBA" id="ARBA00004141"/>
    </source>
</evidence>
<comment type="similarity">
    <text evidence="2">Belongs to the EamA transporter family.</text>
</comment>
<evidence type="ECO:0000259" key="7">
    <source>
        <dbReference type="Pfam" id="PF00892"/>
    </source>
</evidence>
<dbReference type="RefSeq" id="WP_269422900.1">
    <property type="nucleotide sequence ID" value="NZ_JAPWGY010000002.1"/>
</dbReference>
<feature type="transmembrane region" description="Helical" evidence="6">
    <location>
        <begin position="266"/>
        <end position="287"/>
    </location>
</feature>
<gene>
    <name evidence="8" type="ORF">O4H49_08000</name>
</gene>
<dbReference type="EMBL" id="JAPWGY010000002">
    <property type="protein sequence ID" value="MCZ4280717.1"/>
    <property type="molecule type" value="Genomic_DNA"/>
</dbReference>
<evidence type="ECO:0000313" key="9">
    <source>
        <dbReference type="Proteomes" id="UP001069802"/>
    </source>
</evidence>
<dbReference type="InterPro" id="IPR000620">
    <property type="entry name" value="EamA_dom"/>
</dbReference>
<feature type="transmembrane region" description="Helical" evidence="6">
    <location>
        <begin position="118"/>
        <end position="139"/>
    </location>
</feature>
<evidence type="ECO:0000313" key="8">
    <source>
        <dbReference type="EMBL" id="MCZ4280717.1"/>
    </source>
</evidence>
<comment type="subcellular location">
    <subcellularLocation>
        <location evidence="1">Membrane</location>
        <topology evidence="1">Multi-pass membrane protein</topology>
    </subcellularLocation>
</comment>
<feature type="transmembrane region" description="Helical" evidence="6">
    <location>
        <begin position="174"/>
        <end position="194"/>
    </location>
</feature>
<feature type="transmembrane region" description="Helical" evidence="6">
    <location>
        <begin position="25"/>
        <end position="46"/>
    </location>
</feature>
<keyword evidence="4 6" id="KW-1133">Transmembrane helix</keyword>
<accession>A0ABT4LHY5</accession>
<protein>
    <submittedName>
        <fullName evidence="8">DMT family transporter</fullName>
    </submittedName>
</protein>
<feature type="transmembrane region" description="Helical" evidence="6">
    <location>
        <begin position="206"/>
        <end position="226"/>
    </location>
</feature>
<organism evidence="8 9">
    <name type="scientific">Kiloniella laminariae</name>
    <dbReference type="NCBI Taxonomy" id="454162"/>
    <lineage>
        <taxon>Bacteria</taxon>
        <taxon>Pseudomonadati</taxon>
        <taxon>Pseudomonadota</taxon>
        <taxon>Alphaproteobacteria</taxon>
        <taxon>Rhodospirillales</taxon>
        <taxon>Kiloniellaceae</taxon>
        <taxon>Kiloniella</taxon>
    </lineage>
</organism>
<dbReference type="Pfam" id="PF00892">
    <property type="entry name" value="EamA"/>
    <property type="match status" value="2"/>
</dbReference>
<dbReference type="InterPro" id="IPR037185">
    <property type="entry name" value="EmrE-like"/>
</dbReference>
<dbReference type="InterPro" id="IPR050638">
    <property type="entry name" value="AA-Vitamin_Transporters"/>
</dbReference>
<dbReference type="Proteomes" id="UP001069802">
    <property type="component" value="Unassembled WGS sequence"/>
</dbReference>
<evidence type="ECO:0000256" key="2">
    <source>
        <dbReference type="ARBA" id="ARBA00007362"/>
    </source>
</evidence>
<proteinExistence type="inferred from homology"/>
<evidence type="ECO:0000256" key="6">
    <source>
        <dbReference type="SAM" id="Phobius"/>
    </source>
</evidence>
<evidence type="ECO:0000256" key="4">
    <source>
        <dbReference type="ARBA" id="ARBA00022989"/>
    </source>
</evidence>
<dbReference type="PANTHER" id="PTHR32322">
    <property type="entry name" value="INNER MEMBRANE TRANSPORTER"/>
    <property type="match status" value="1"/>
</dbReference>
<feature type="transmembrane region" description="Helical" evidence="6">
    <location>
        <begin position="238"/>
        <end position="259"/>
    </location>
</feature>
<feature type="transmembrane region" description="Helical" evidence="6">
    <location>
        <begin position="90"/>
        <end position="112"/>
    </location>
</feature>
<keyword evidence="3 6" id="KW-0812">Transmembrane</keyword>
<reference evidence="8" key="1">
    <citation type="submission" date="2022-12" db="EMBL/GenBank/DDBJ databases">
        <title>Bacterial isolates from different developmental stages of Nematostella vectensis.</title>
        <authorList>
            <person name="Fraune S."/>
        </authorList>
    </citation>
    <scope>NUCLEOTIDE SEQUENCE</scope>
    <source>
        <strain evidence="8">G21630-S1</strain>
    </source>
</reference>
<feature type="domain" description="EamA" evidence="7">
    <location>
        <begin position="30"/>
        <end position="162"/>
    </location>
</feature>
<evidence type="ECO:0000256" key="3">
    <source>
        <dbReference type="ARBA" id="ARBA00022692"/>
    </source>
</evidence>
<keyword evidence="5 6" id="KW-0472">Membrane</keyword>